<evidence type="ECO:0000313" key="3">
    <source>
        <dbReference type="EnsemblMetazoa" id="BGLB032749-PA"/>
    </source>
</evidence>
<reference evidence="3" key="1">
    <citation type="submission" date="2020-05" db="UniProtKB">
        <authorList>
            <consortium name="EnsemblMetazoa"/>
        </authorList>
    </citation>
    <scope>IDENTIFICATION</scope>
    <source>
        <strain evidence="3">BB02</strain>
    </source>
</reference>
<dbReference type="PANTHER" id="PTHR23199:SF17">
    <property type="entry name" value="NERVE GROWTH FACTOR-RELATED DOMAIN-CONTAINING PROTEIN"/>
    <property type="match status" value="1"/>
</dbReference>
<dbReference type="GO" id="GO:0008083">
    <property type="term" value="F:growth factor activity"/>
    <property type="evidence" value="ECO:0007669"/>
    <property type="project" value="TreeGrafter"/>
</dbReference>
<dbReference type="AlphaFoldDB" id="A0A2C9LM83"/>
<dbReference type="VEuPathDB" id="VectorBase:BGLB032749"/>
<dbReference type="EnsemblMetazoa" id="BGLB032749-RA">
    <property type="protein sequence ID" value="BGLB032749-PA"/>
    <property type="gene ID" value="BGLB032749"/>
</dbReference>
<dbReference type="KEGG" id="bgt:106057619"/>
<evidence type="ECO:0000259" key="2">
    <source>
        <dbReference type="Pfam" id="PF00243"/>
    </source>
</evidence>
<dbReference type="PROSITE" id="PS50270">
    <property type="entry name" value="NGF_2"/>
    <property type="match status" value="1"/>
</dbReference>
<dbReference type="OrthoDB" id="10040891at2759"/>
<evidence type="ECO:0000256" key="1">
    <source>
        <dbReference type="SAM" id="Phobius"/>
    </source>
</evidence>
<sequence length="208" mass="24214">MPSTMAAWNSVLSLLFISVVIATIMGLSDEFLEYSRLRRRRPLHDPLRSRRRHEAHRQELETILSPLPEKPKLKERYFYSSNSINSNEYDIRNRRSFDVESSLPACPANVSWQRLSTAIDLNGTEVDLVQGDIYCSTEQMFLIVTCRHLNCCVGIDNTRYNSSCQQEYSYANALVYSPTNSNQIERRVIQFQSRCTCYVTPRRTERND</sequence>
<accession>A0A2C9LM83</accession>
<dbReference type="Pfam" id="PF00243">
    <property type="entry name" value="NGF"/>
    <property type="match status" value="1"/>
</dbReference>
<name>A0A2C9LM83_BIOGL</name>
<keyword evidence="1" id="KW-0472">Membrane</keyword>
<dbReference type="GO" id="GO:0045087">
    <property type="term" value="P:innate immune response"/>
    <property type="evidence" value="ECO:0007669"/>
    <property type="project" value="TreeGrafter"/>
</dbReference>
<keyword evidence="1" id="KW-0812">Transmembrane</keyword>
<dbReference type="SUPFAM" id="SSF57501">
    <property type="entry name" value="Cystine-knot cytokines"/>
    <property type="match status" value="1"/>
</dbReference>
<dbReference type="Gene3D" id="2.10.90.10">
    <property type="entry name" value="Cystine-knot cytokines"/>
    <property type="match status" value="1"/>
</dbReference>
<dbReference type="GO" id="GO:0021556">
    <property type="term" value="P:central nervous system formation"/>
    <property type="evidence" value="ECO:0007669"/>
    <property type="project" value="TreeGrafter"/>
</dbReference>
<keyword evidence="1" id="KW-1133">Transmembrane helix</keyword>
<organism evidence="3 4">
    <name type="scientific">Biomphalaria glabrata</name>
    <name type="common">Bloodfluke planorb</name>
    <name type="synonym">Freshwater snail</name>
    <dbReference type="NCBI Taxonomy" id="6526"/>
    <lineage>
        <taxon>Eukaryota</taxon>
        <taxon>Metazoa</taxon>
        <taxon>Spiralia</taxon>
        <taxon>Lophotrochozoa</taxon>
        <taxon>Mollusca</taxon>
        <taxon>Gastropoda</taxon>
        <taxon>Heterobranchia</taxon>
        <taxon>Euthyneura</taxon>
        <taxon>Panpulmonata</taxon>
        <taxon>Hygrophila</taxon>
        <taxon>Lymnaeoidea</taxon>
        <taxon>Planorbidae</taxon>
        <taxon>Biomphalaria</taxon>
    </lineage>
</organism>
<dbReference type="Proteomes" id="UP000076420">
    <property type="component" value="Unassembled WGS sequence"/>
</dbReference>
<proteinExistence type="predicted"/>
<dbReference type="PANTHER" id="PTHR23199">
    <property type="entry name" value="NEUROTROPHIN 1-RELATED"/>
    <property type="match status" value="1"/>
</dbReference>
<protein>
    <recommendedName>
        <fullName evidence="2">Nerve growth factor-related domain-containing protein</fullName>
    </recommendedName>
</protein>
<dbReference type="GO" id="GO:0005576">
    <property type="term" value="C:extracellular region"/>
    <property type="evidence" value="ECO:0007669"/>
    <property type="project" value="TreeGrafter"/>
</dbReference>
<dbReference type="VEuPathDB" id="VectorBase:BGLAX_035251"/>
<feature type="transmembrane region" description="Helical" evidence="1">
    <location>
        <begin position="6"/>
        <end position="32"/>
    </location>
</feature>
<dbReference type="InterPro" id="IPR052444">
    <property type="entry name" value="Spz/Toll_ligand-like"/>
</dbReference>
<evidence type="ECO:0000313" key="4">
    <source>
        <dbReference type="Proteomes" id="UP000076420"/>
    </source>
</evidence>
<dbReference type="GO" id="GO:0005121">
    <property type="term" value="F:Toll binding"/>
    <property type="evidence" value="ECO:0007669"/>
    <property type="project" value="TreeGrafter"/>
</dbReference>
<dbReference type="InterPro" id="IPR029034">
    <property type="entry name" value="Cystine-knot_cytokine"/>
</dbReference>
<feature type="domain" description="Nerve growth factor-related" evidence="2">
    <location>
        <begin position="105"/>
        <end position="201"/>
    </location>
</feature>
<dbReference type="InterPro" id="IPR002072">
    <property type="entry name" value="Nerve_growth_factor-rel"/>
</dbReference>
<gene>
    <name evidence="3" type="primary">106057619</name>
</gene>